<dbReference type="InterPro" id="IPR006640">
    <property type="entry name" value="SprT-like_domain"/>
</dbReference>
<sequence length="283" mass="32580">MKKTKTPTQDSYESILQAYDFFNQALFSGKLPKVIITYHRQRRVMGYASIARWVNAKREFVDELAVNPEYFAQYPLIEICQTLCHEMVHIWQAHFGKPGRRGYHNAEWARKMKSIGLMPSSTSKPGGSETGENMMDYILVDGPFLKTCQKLINKGFKIPWVDRYPTFRQEVPILAFSPEDEPIELNKNCQPKKKLATAELKHRSDNEIISFSFEDVPSGHEINGEVLNHSEQSSEFQSTFTTKPAQKSGRVKYCCKSCQILVWGKRNLRISCLDCNLQLQEVT</sequence>
<protein>
    <submittedName>
        <fullName evidence="2">SprT family zinc-dependent metalloprotease</fullName>
    </submittedName>
</protein>
<dbReference type="OrthoDB" id="5298817at2"/>
<dbReference type="GO" id="GO:0006950">
    <property type="term" value="P:response to stress"/>
    <property type="evidence" value="ECO:0007669"/>
    <property type="project" value="UniProtKB-ARBA"/>
</dbReference>
<gene>
    <name evidence="2" type="ORF">FLL45_05100</name>
</gene>
<keyword evidence="3" id="KW-1185">Reference proteome</keyword>
<reference evidence="2 3" key="1">
    <citation type="submission" date="2019-06" db="EMBL/GenBank/DDBJ databases">
        <title>Draft genome of Aliikangiella marina GYP-15.</title>
        <authorList>
            <person name="Wang G."/>
        </authorList>
    </citation>
    <scope>NUCLEOTIDE SEQUENCE [LARGE SCALE GENOMIC DNA]</scope>
    <source>
        <strain evidence="2 3">GYP-15</strain>
    </source>
</reference>
<proteinExistence type="predicted"/>
<accession>A0A545TJB1</accession>
<evidence type="ECO:0000313" key="3">
    <source>
        <dbReference type="Proteomes" id="UP000317839"/>
    </source>
</evidence>
<dbReference type="GO" id="GO:0006508">
    <property type="term" value="P:proteolysis"/>
    <property type="evidence" value="ECO:0007669"/>
    <property type="project" value="UniProtKB-KW"/>
</dbReference>
<dbReference type="Proteomes" id="UP000317839">
    <property type="component" value="Unassembled WGS sequence"/>
</dbReference>
<keyword evidence="2" id="KW-0645">Protease</keyword>
<dbReference type="Pfam" id="PF10263">
    <property type="entry name" value="SprT-like"/>
    <property type="match status" value="1"/>
</dbReference>
<organism evidence="2 3">
    <name type="scientific">Aliikangiella marina</name>
    <dbReference type="NCBI Taxonomy" id="1712262"/>
    <lineage>
        <taxon>Bacteria</taxon>
        <taxon>Pseudomonadati</taxon>
        <taxon>Pseudomonadota</taxon>
        <taxon>Gammaproteobacteria</taxon>
        <taxon>Oceanospirillales</taxon>
        <taxon>Pleioneaceae</taxon>
        <taxon>Aliikangiella</taxon>
    </lineage>
</organism>
<evidence type="ECO:0000313" key="2">
    <source>
        <dbReference type="EMBL" id="TQV77324.1"/>
    </source>
</evidence>
<name>A0A545TJB1_9GAMM</name>
<dbReference type="RefSeq" id="WP_142940895.1">
    <property type="nucleotide sequence ID" value="NZ_VIKR01000001.1"/>
</dbReference>
<dbReference type="EMBL" id="VIKR01000001">
    <property type="protein sequence ID" value="TQV77324.1"/>
    <property type="molecule type" value="Genomic_DNA"/>
</dbReference>
<evidence type="ECO:0000259" key="1">
    <source>
        <dbReference type="Pfam" id="PF10263"/>
    </source>
</evidence>
<comment type="caution">
    <text evidence="2">The sequence shown here is derived from an EMBL/GenBank/DDBJ whole genome shotgun (WGS) entry which is preliminary data.</text>
</comment>
<dbReference type="GO" id="GO:0008237">
    <property type="term" value="F:metallopeptidase activity"/>
    <property type="evidence" value="ECO:0007669"/>
    <property type="project" value="UniProtKB-KW"/>
</dbReference>
<dbReference type="AlphaFoldDB" id="A0A545TJB1"/>
<keyword evidence="2" id="KW-0378">Hydrolase</keyword>
<keyword evidence="2" id="KW-0482">Metalloprotease</keyword>
<feature type="domain" description="SprT-like" evidence="1">
    <location>
        <begin position="18"/>
        <end position="118"/>
    </location>
</feature>